<dbReference type="EMBL" id="JAOTML010000001">
    <property type="protein sequence ID" value="MCY3052523.1"/>
    <property type="molecule type" value="Genomic_DNA"/>
</dbReference>
<evidence type="ECO:0000256" key="2">
    <source>
        <dbReference type="ARBA" id="ARBA00019841"/>
    </source>
</evidence>
<evidence type="ECO:0000256" key="3">
    <source>
        <dbReference type="ARBA" id="ARBA00022722"/>
    </source>
</evidence>
<dbReference type="Pfam" id="PF10141">
    <property type="entry name" value="ssDNA-exonuc_C"/>
    <property type="match status" value="1"/>
</dbReference>
<keyword evidence="5 11" id="KW-0269">Exonuclease</keyword>
<evidence type="ECO:0000313" key="12">
    <source>
        <dbReference type="Proteomes" id="UP000594771"/>
    </source>
</evidence>
<keyword evidence="13" id="KW-1185">Reference proteome</keyword>
<evidence type="ECO:0000313" key="11">
    <source>
        <dbReference type="EMBL" id="QPS00840.1"/>
    </source>
</evidence>
<dbReference type="Proteomes" id="UP000594771">
    <property type="component" value="Chromosome"/>
</dbReference>
<dbReference type="RefSeq" id="WP_060778286.1">
    <property type="nucleotide sequence ID" value="NZ_CAJHLF010000002.1"/>
</dbReference>
<name>A0A0X8FEH1_9LACT</name>
<feature type="domain" description="DHHA1" evidence="7">
    <location>
        <begin position="347"/>
        <end position="440"/>
    </location>
</feature>
<dbReference type="GO" id="GO:0003676">
    <property type="term" value="F:nucleic acid binding"/>
    <property type="evidence" value="ECO:0007669"/>
    <property type="project" value="InterPro"/>
</dbReference>
<dbReference type="Pfam" id="PF01368">
    <property type="entry name" value="DHH"/>
    <property type="match status" value="1"/>
</dbReference>
<feature type="domain" description="DDH" evidence="6">
    <location>
        <begin position="85"/>
        <end position="228"/>
    </location>
</feature>
<keyword evidence="4" id="KW-0378">Hydrolase</keyword>
<protein>
    <recommendedName>
        <fullName evidence="2">Single-stranded-DNA-specific exonuclease RecJ</fullName>
    </recommendedName>
</protein>
<dbReference type="EMBL" id="CP065662">
    <property type="protein sequence ID" value="QPS00840.1"/>
    <property type="molecule type" value="Genomic_DNA"/>
</dbReference>
<organism evidence="11 12">
    <name type="scientific">Aerococcus urinae</name>
    <dbReference type="NCBI Taxonomy" id="1376"/>
    <lineage>
        <taxon>Bacteria</taxon>
        <taxon>Bacillati</taxon>
        <taxon>Bacillota</taxon>
        <taxon>Bacilli</taxon>
        <taxon>Lactobacillales</taxon>
        <taxon>Aerococcaceae</taxon>
        <taxon>Aerococcus</taxon>
    </lineage>
</organism>
<dbReference type="GO" id="GO:0006310">
    <property type="term" value="P:DNA recombination"/>
    <property type="evidence" value="ECO:0007669"/>
    <property type="project" value="InterPro"/>
</dbReference>
<dbReference type="GO" id="GO:0008409">
    <property type="term" value="F:5'-3' exonuclease activity"/>
    <property type="evidence" value="ECO:0007669"/>
    <property type="project" value="InterPro"/>
</dbReference>
<accession>A0A0X8FEH1</accession>
<dbReference type="InterPro" id="IPR038763">
    <property type="entry name" value="DHH_sf"/>
</dbReference>
<keyword evidence="3" id="KW-0540">Nuclease</keyword>
<dbReference type="InterPro" id="IPR003156">
    <property type="entry name" value="DHHA1_dom"/>
</dbReference>
<evidence type="ECO:0000313" key="10">
    <source>
        <dbReference type="EMBL" id="MCY3052523.1"/>
    </source>
</evidence>
<sequence>MLKANYEWQLKPSFDQSDLEKEQVVKETQLSPLLVDLLFQRGKQNIQEINDFLSEKPHFHDPFLLHDMQKAIDRLQEAVRNNELILIYGDYDADGITATTILYELLESIGANVTYYLPDRFVDGYGPNKEVYAYYIKQGVQLILTCDNGVAGHEAVKYAEEAGVNVIITDHHEIGNTLPDAYAIVHPRHPEGNYPFDDLCGAGVAFKLAQAITGSLPVEYLDVCAIGTIADLVRLEDENRSIVQQGLKIMAHSERIGLMTLMKSQNIDLNHIDEETIAFNIAPRLNALGRLGSAKPGVELLTSFDPDYCQELVNTIETTNQKRRVIVDQVSQQAIQAVEEWKELPEIIILAHPNWHEGVLGIVASRLVERYQRPSIILNYNAEKAEYKGSGRSVEGINLFKLLQAAKEYAPKSGGHAMAAGMTIAEDQFEAWKAAIYQAIEPFKEQLEGRVPLPIDAKITADQLTLENIQELNRLKPFGTANPKPIFLIENESISAPQQLGKDKNTLKFSLTKGNQQLEVIGFQKGNLANYLQAGQSVDLVVEASINTWQGNSRPQAILLDMASDQKIIVDWRREKNPDLIFSLSQSYYYFESKSLIAQYKEQIPSQSCLIGEEDLKQSREHYSQLVIFELPKNLQKLRDFVHNENIETIYLFSYSPISARKIGMPTRDHFALLYRYFIFYKELDLTGKKADLAQYLKIPLPLLNLLLKVLVEAELLEQDGQIYRIRPGQNKIDLKESTTLKNWAKRIEKENFLLNETIDNLTRYFFQEDNL</sequence>
<dbReference type="Pfam" id="PF02272">
    <property type="entry name" value="DHHA1"/>
    <property type="match status" value="1"/>
</dbReference>
<dbReference type="Pfam" id="PF17768">
    <property type="entry name" value="RecJ_OB"/>
    <property type="match status" value="1"/>
</dbReference>
<dbReference type="AlphaFoldDB" id="A0A0X8FEH1"/>
<evidence type="ECO:0000313" key="13">
    <source>
        <dbReference type="Proteomes" id="UP001069145"/>
    </source>
</evidence>
<dbReference type="InterPro" id="IPR004610">
    <property type="entry name" value="RecJ"/>
</dbReference>
<evidence type="ECO:0000259" key="6">
    <source>
        <dbReference type="Pfam" id="PF01368"/>
    </source>
</evidence>
<evidence type="ECO:0000256" key="4">
    <source>
        <dbReference type="ARBA" id="ARBA00022801"/>
    </source>
</evidence>
<dbReference type="InterPro" id="IPR041122">
    <property type="entry name" value="RecJ_OB"/>
</dbReference>
<dbReference type="Gene3D" id="3.10.310.30">
    <property type="match status" value="1"/>
</dbReference>
<reference evidence="10" key="2">
    <citation type="submission" date="2022-09" db="EMBL/GenBank/DDBJ databases">
        <title>Aerococcus urinae taxonomy study.</title>
        <authorList>
            <person name="Christensen J."/>
            <person name="Senneby E."/>
        </authorList>
    </citation>
    <scope>NUCLEOTIDE SEQUENCE</scope>
    <source>
        <strain evidence="10">NLD-066-U95</strain>
    </source>
</reference>
<dbReference type="OrthoDB" id="9809852at2"/>
<evidence type="ECO:0000256" key="1">
    <source>
        <dbReference type="ARBA" id="ARBA00005915"/>
    </source>
</evidence>
<dbReference type="PANTHER" id="PTHR30255:SF2">
    <property type="entry name" value="SINGLE-STRANDED-DNA-SPECIFIC EXONUCLEASE RECJ"/>
    <property type="match status" value="1"/>
</dbReference>
<dbReference type="Proteomes" id="UP001069145">
    <property type="component" value="Unassembled WGS sequence"/>
</dbReference>
<dbReference type="InterPro" id="IPR001667">
    <property type="entry name" value="DDH_dom"/>
</dbReference>
<dbReference type="NCBIfam" id="TIGR00644">
    <property type="entry name" value="recJ"/>
    <property type="match status" value="1"/>
</dbReference>
<evidence type="ECO:0000259" key="9">
    <source>
        <dbReference type="Pfam" id="PF17768"/>
    </source>
</evidence>
<dbReference type="InterPro" id="IPR051673">
    <property type="entry name" value="SSDNA_exonuclease_RecJ"/>
</dbReference>
<evidence type="ECO:0000259" key="8">
    <source>
        <dbReference type="Pfam" id="PF10141"/>
    </source>
</evidence>
<gene>
    <name evidence="11" type="primary">recJ</name>
    <name evidence="11" type="ORF">I6G68_05440</name>
    <name evidence="10" type="ORF">ODY43_00700</name>
</gene>
<reference evidence="11 12" key="1">
    <citation type="submission" date="2020-12" db="EMBL/GenBank/DDBJ databases">
        <title>FDA dAtabase for Regulatory Grade micrObial Sequences (FDA-ARGOS): Supporting development and validation of Infectious Disease Dx tests.</title>
        <authorList>
            <person name="Sproer C."/>
            <person name="Gronow S."/>
            <person name="Severitt S."/>
            <person name="Schroder I."/>
            <person name="Tallon L."/>
            <person name="Sadzewicz L."/>
            <person name="Zhao X."/>
            <person name="Boylan J."/>
            <person name="Ott S."/>
            <person name="Bowen H."/>
            <person name="Vavikolanu K."/>
            <person name="Mehta A."/>
            <person name="Aluvathingal J."/>
            <person name="Nadendla S."/>
            <person name="Lowell S."/>
            <person name="Myers T."/>
            <person name="Yan Y."/>
            <person name="Sichtig H."/>
        </authorList>
    </citation>
    <scope>NUCLEOTIDE SEQUENCE [LARGE SCALE GENOMIC DNA]</scope>
    <source>
        <strain evidence="11 12">FDAARGOS_911</strain>
    </source>
</reference>
<dbReference type="PANTHER" id="PTHR30255">
    <property type="entry name" value="SINGLE-STRANDED-DNA-SPECIFIC EXONUCLEASE RECJ"/>
    <property type="match status" value="1"/>
</dbReference>
<feature type="domain" description="Single-stranded-DNA-specific exonuclease RecJ C-terminal" evidence="8">
    <location>
        <begin position="569"/>
        <end position="766"/>
    </location>
</feature>
<dbReference type="InterPro" id="IPR018779">
    <property type="entry name" value="RecJ_C"/>
</dbReference>
<evidence type="ECO:0000256" key="5">
    <source>
        <dbReference type="ARBA" id="ARBA00022839"/>
    </source>
</evidence>
<dbReference type="SUPFAM" id="SSF64182">
    <property type="entry name" value="DHH phosphoesterases"/>
    <property type="match status" value="1"/>
</dbReference>
<dbReference type="GO" id="GO:0006281">
    <property type="term" value="P:DNA repair"/>
    <property type="evidence" value="ECO:0007669"/>
    <property type="project" value="InterPro"/>
</dbReference>
<proteinExistence type="inferred from homology"/>
<evidence type="ECO:0000259" key="7">
    <source>
        <dbReference type="Pfam" id="PF02272"/>
    </source>
</evidence>
<dbReference type="Gene3D" id="3.90.1640.30">
    <property type="match status" value="1"/>
</dbReference>
<dbReference type="KEGG" id="aun:AWM73_04615"/>
<dbReference type="GeneID" id="35768273"/>
<feature type="domain" description="RecJ OB" evidence="9">
    <location>
        <begin position="455"/>
        <end position="560"/>
    </location>
</feature>
<comment type="similarity">
    <text evidence="1">Belongs to the RecJ family.</text>
</comment>